<name>A0ABZ0HUE0_9HYPH</name>
<evidence type="ECO:0000313" key="1">
    <source>
        <dbReference type="EMBL" id="WOJ90440.1"/>
    </source>
</evidence>
<keyword evidence="2" id="KW-1185">Reference proteome</keyword>
<sequence>MFDHTSRYYTIPTATIVLPDGREIAFARRRFLPRSDRLPLLAEAAVTPGDRIDLLANRVYGDPLAFWRICDANDVIDPQDMMRDAASNPAVRLRVPTPQA</sequence>
<evidence type="ECO:0000313" key="2">
    <source>
        <dbReference type="Proteomes" id="UP001626536"/>
    </source>
</evidence>
<dbReference type="RefSeq" id="WP_407339892.1">
    <property type="nucleotide sequence ID" value="NZ_CP136862.1"/>
</dbReference>
<organism evidence="1 2">
    <name type="scientific">Methylocapsa polymorpha</name>
    <dbReference type="NCBI Taxonomy" id="3080828"/>
    <lineage>
        <taxon>Bacteria</taxon>
        <taxon>Pseudomonadati</taxon>
        <taxon>Pseudomonadota</taxon>
        <taxon>Alphaproteobacteria</taxon>
        <taxon>Hyphomicrobiales</taxon>
        <taxon>Beijerinckiaceae</taxon>
        <taxon>Methylocapsa</taxon>
    </lineage>
</organism>
<gene>
    <name evidence="1" type="ORF">RZS28_03855</name>
</gene>
<reference evidence="1 2" key="1">
    <citation type="submission" date="2023-10" db="EMBL/GenBank/DDBJ databases">
        <title>Novel methanotroph of the genus Methylocapsa from a subarctic wetland.</title>
        <authorList>
            <person name="Belova S.E."/>
            <person name="Oshkin I.Y."/>
            <person name="Miroshnikov K."/>
            <person name="Dedysh S.N."/>
        </authorList>
    </citation>
    <scope>NUCLEOTIDE SEQUENCE [LARGE SCALE GENOMIC DNA]</scope>
    <source>
        <strain evidence="1 2">RX1</strain>
    </source>
</reference>
<dbReference type="Proteomes" id="UP001626536">
    <property type="component" value="Chromosome"/>
</dbReference>
<protein>
    <recommendedName>
        <fullName evidence="3">LysM domain-containing protein</fullName>
    </recommendedName>
</protein>
<dbReference type="EMBL" id="CP136862">
    <property type="protein sequence ID" value="WOJ90440.1"/>
    <property type="molecule type" value="Genomic_DNA"/>
</dbReference>
<evidence type="ECO:0008006" key="3">
    <source>
        <dbReference type="Google" id="ProtNLM"/>
    </source>
</evidence>
<accession>A0ABZ0HUE0</accession>
<proteinExistence type="predicted"/>